<organism evidence="2 3">
    <name type="scientific">Meloidogyne enterolobii</name>
    <name type="common">Root-knot nematode worm</name>
    <name type="synonym">Meloidogyne mayaguensis</name>
    <dbReference type="NCBI Taxonomy" id="390850"/>
    <lineage>
        <taxon>Eukaryota</taxon>
        <taxon>Metazoa</taxon>
        <taxon>Ecdysozoa</taxon>
        <taxon>Nematoda</taxon>
        <taxon>Chromadorea</taxon>
        <taxon>Rhabditida</taxon>
        <taxon>Tylenchina</taxon>
        <taxon>Tylenchomorpha</taxon>
        <taxon>Tylenchoidea</taxon>
        <taxon>Meloidogynidae</taxon>
        <taxon>Meloidogyninae</taxon>
        <taxon>Meloidogyne</taxon>
    </lineage>
</organism>
<gene>
    <name evidence="2" type="ORF">MENT_LOCUS10365</name>
</gene>
<reference evidence="2 3" key="1">
    <citation type="submission" date="2020-08" db="EMBL/GenBank/DDBJ databases">
        <authorList>
            <person name="Koutsovoulos G."/>
            <person name="Danchin GJ E."/>
        </authorList>
    </citation>
    <scope>NUCLEOTIDE SEQUENCE [LARGE SCALE GENOMIC DNA]</scope>
</reference>
<dbReference type="AlphaFoldDB" id="A0A6V7UA92"/>
<evidence type="ECO:0000313" key="2">
    <source>
        <dbReference type="EMBL" id="CAD2151368.1"/>
    </source>
</evidence>
<dbReference type="EMBL" id="CAJEWN010000048">
    <property type="protein sequence ID" value="CAD2151368.1"/>
    <property type="molecule type" value="Genomic_DNA"/>
</dbReference>
<name>A0A6V7UA92_MELEN</name>
<dbReference type="Proteomes" id="UP000580250">
    <property type="component" value="Unassembled WGS sequence"/>
</dbReference>
<protein>
    <submittedName>
        <fullName evidence="2">Uncharacterized protein</fullName>
    </submittedName>
</protein>
<comment type="caution">
    <text evidence="2">The sequence shown here is derived from an EMBL/GenBank/DDBJ whole genome shotgun (WGS) entry which is preliminary data.</text>
</comment>
<feature type="region of interest" description="Disordered" evidence="1">
    <location>
        <begin position="31"/>
        <end position="64"/>
    </location>
</feature>
<sequence>MITRLLSPPFFRLLKNGAKYWAVLCPDSTPALSSPPPSYQPFFPAHQPSLAPPPPIGPKNKSAQPAYSSLSYFLALFLPILQPTHYLIHFVLGWAKPLTNRRSWCVKIKLKKTIVSPFD</sequence>
<evidence type="ECO:0000256" key="1">
    <source>
        <dbReference type="SAM" id="MobiDB-lite"/>
    </source>
</evidence>
<evidence type="ECO:0000313" key="3">
    <source>
        <dbReference type="Proteomes" id="UP000580250"/>
    </source>
</evidence>
<accession>A0A6V7UA92</accession>
<proteinExistence type="predicted"/>